<keyword evidence="2" id="KW-1185">Reference proteome</keyword>
<name>A0ABQ5FLK2_9ASTR</name>
<dbReference type="Proteomes" id="UP001151760">
    <property type="component" value="Unassembled WGS sequence"/>
</dbReference>
<evidence type="ECO:0000313" key="2">
    <source>
        <dbReference type="Proteomes" id="UP001151760"/>
    </source>
</evidence>
<sequence length="161" mass="17910">MDLLALTRLVHFGFSIGDWSILPPIHYQRSRNEMSIDKVVLSRDNETSFCERNPYLMAGKGLCIASWSMMSFSSETSMDCACPVSVVLGFGMSIAMAAESHSSKFCFFDIQLTSLSQGTVSLQKVFPSIRHPAWISVEMPVSQSQNPLDTRTHVMVPLLVI</sequence>
<evidence type="ECO:0000313" key="1">
    <source>
        <dbReference type="EMBL" id="GJT64195.1"/>
    </source>
</evidence>
<reference evidence="1" key="2">
    <citation type="submission" date="2022-01" db="EMBL/GenBank/DDBJ databases">
        <authorList>
            <person name="Yamashiro T."/>
            <person name="Shiraishi A."/>
            <person name="Satake H."/>
            <person name="Nakayama K."/>
        </authorList>
    </citation>
    <scope>NUCLEOTIDE SEQUENCE</scope>
</reference>
<organism evidence="1 2">
    <name type="scientific">Tanacetum coccineum</name>
    <dbReference type="NCBI Taxonomy" id="301880"/>
    <lineage>
        <taxon>Eukaryota</taxon>
        <taxon>Viridiplantae</taxon>
        <taxon>Streptophyta</taxon>
        <taxon>Embryophyta</taxon>
        <taxon>Tracheophyta</taxon>
        <taxon>Spermatophyta</taxon>
        <taxon>Magnoliopsida</taxon>
        <taxon>eudicotyledons</taxon>
        <taxon>Gunneridae</taxon>
        <taxon>Pentapetalae</taxon>
        <taxon>asterids</taxon>
        <taxon>campanulids</taxon>
        <taxon>Asterales</taxon>
        <taxon>Asteraceae</taxon>
        <taxon>Asteroideae</taxon>
        <taxon>Anthemideae</taxon>
        <taxon>Anthemidinae</taxon>
        <taxon>Tanacetum</taxon>
    </lineage>
</organism>
<comment type="caution">
    <text evidence="1">The sequence shown here is derived from an EMBL/GenBank/DDBJ whole genome shotgun (WGS) entry which is preliminary data.</text>
</comment>
<gene>
    <name evidence="1" type="ORF">Tco_1015675</name>
</gene>
<reference evidence="1" key="1">
    <citation type="journal article" date="2022" name="Int. J. Mol. Sci.">
        <title>Draft Genome of Tanacetum Coccineum: Genomic Comparison of Closely Related Tanacetum-Family Plants.</title>
        <authorList>
            <person name="Yamashiro T."/>
            <person name="Shiraishi A."/>
            <person name="Nakayama K."/>
            <person name="Satake H."/>
        </authorList>
    </citation>
    <scope>NUCLEOTIDE SEQUENCE</scope>
</reference>
<proteinExistence type="predicted"/>
<accession>A0ABQ5FLK2</accession>
<dbReference type="EMBL" id="BQNB010017523">
    <property type="protein sequence ID" value="GJT64195.1"/>
    <property type="molecule type" value="Genomic_DNA"/>
</dbReference>
<protein>
    <submittedName>
        <fullName evidence="1">Uncharacterized protein</fullName>
    </submittedName>
</protein>